<proteinExistence type="predicted"/>
<sequence>MKKNLFVSESSIGTHYDEELRRITNSDFLSFTFYPQPVGETKNIIETCEMKISTPIKLNNQDISIKLKNIYYDDIVYFITKKYESSYIFIGYDLDEMGELMSSILFYKLIASGFDKEKIIRVPFCELGYQYDNFIFSEFIDKCHLEKYLEIIHKENKLIKKTGFGFRKNETIDILLNKKPDSVENLNPNGTNTITYITKFLKGEK</sequence>
<evidence type="ECO:0000313" key="4">
    <source>
        <dbReference type="Proteomes" id="UP000298805"/>
    </source>
</evidence>
<reference evidence="2 3" key="1">
    <citation type="submission" date="2018-11" db="EMBL/GenBank/DDBJ databases">
        <title>Genomic Encyclopedia of Type Strains, Phase IV (KMG-IV): sequencing the most valuable type-strain genomes for metagenomic binning, comparative biology and taxonomic classification.</title>
        <authorList>
            <person name="Goeker M."/>
        </authorList>
    </citation>
    <scope>NUCLEOTIDE SEQUENCE [LARGE SCALE GENOMIC DNA]</scope>
    <source>
        <strain evidence="2 3">DSM 27783</strain>
    </source>
</reference>
<gene>
    <name evidence="1" type="ORF">C6V80_10165</name>
    <name evidence="2" type="ORF">EDC58_1937</name>
</gene>
<dbReference type="EMBL" id="CP040940">
    <property type="protein sequence ID" value="QDD68210.1"/>
    <property type="molecule type" value="Genomic_DNA"/>
</dbReference>
<geneLocation type="plasmid" evidence="1 4">
    <name>unnamed1</name>
</geneLocation>
<protein>
    <submittedName>
        <fullName evidence="2">Uncharacterized protein</fullName>
    </submittedName>
</protein>
<evidence type="ECO:0000313" key="2">
    <source>
        <dbReference type="EMBL" id="ROR38722.1"/>
    </source>
</evidence>
<evidence type="ECO:0000313" key="1">
    <source>
        <dbReference type="EMBL" id="QDD68210.1"/>
    </source>
</evidence>
<dbReference type="AlphaFoldDB" id="A0AAJ4RAM6"/>
<dbReference type="Proteomes" id="UP000298805">
    <property type="component" value="Plasmid unnamed1"/>
</dbReference>
<keyword evidence="1" id="KW-0614">Plasmid</keyword>
<accession>A0AAJ4RAM6</accession>
<dbReference type="EMBL" id="RJVK01000006">
    <property type="protein sequence ID" value="ROR38722.1"/>
    <property type="molecule type" value="Genomic_DNA"/>
</dbReference>
<name>A0AAJ4RAM6_9BACT</name>
<organism evidence="2 3">
    <name type="scientific">Caminibacter pacificus</name>
    <dbReference type="NCBI Taxonomy" id="1424653"/>
    <lineage>
        <taxon>Bacteria</taxon>
        <taxon>Pseudomonadati</taxon>
        <taxon>Campylobacterota</taxon>
        <taxon>Epsilonproteobacteria</taxon>
        <taxon>Nautiliales</taxon>
        <taxon>Nautiliaceae</taxon>
        <taxon>Caminibacter</taxon>
    </lineage>
</organism>
<evidence type="ECO:0000313" key="3">
    <source>
        <dbReference type="Proteomes" id="UP000272781"/>
    </source>
</evidence>
<dbReference type="Proteomes" id="UP000272781">
    <property type="component" value="Unassembled WGS sequence"/>
</dbReference>
<reference evidence="1 4" key="2">
    <citation type="submission" date="2019-06" db="EMBL/GenBank/DDBJ databases">
        <title>A comparative analysis of the Nautiliaceae.</title>
        <authorList>
            <person name="Grosche A."/>
            <person name="Smedile F."/>
            <person name="Vetriani C."/>
        </authorList>
    </citation>
    <scope>NUCLEOTIDE SEQUENCE [LARGE SCALE GENOMIC DNA]</scope>
    <source>
        <strain evidence="1 4">TB6</strain>
        <plasmid evidence="1 4">unnamed1</plasmid>
    </source>
</reference>
<dbReference type="RefSeq" id="WP_123353309.1">
    <property type="nucleotide sequence ID" value="NZ_CP040940.1"/>
</dbReference>
<keyword evidence="4" id="KW-1185">Reference proteome</keyword>